<sequence>MVSFSKLAMAASLMASAVSASTAAASAYTDKLKDIKHIVFFMQENRAFDHYFGTMAGVRGFKDPNILLTDDKEIWYQPTASSDADYLLPWWLNEDPKYKESTECIIAGSNDWTPNHNSWNFGKINGWVTNNTAWSWGYLKRSDIPTHFSIVEGWTIGDMYQESVIGPTNPNRVTWVSGTININGSYPGDPEVNGGPYIENYETPGCETNGDIKYACYPLKWKTVAEYLEEQGISWFVYQDEDNFDDNPFAWFEQYQDADSGSALATKGVGYAGLEAFYEQAANGTLPQISWIIGPAELSEHPPYRPNDGAWLQQRVLDAITSSPLYNETALIVSYDETGGFGDHVPPVISPNGTVGEWSYDPEHPENFVPSGPGFRVPFYVVSPWTRGGKVFTEPSDHNSQLLFLEQWAKSIGKKFTVKEMNPWRRNHMSNLVNMFDFEHPILDIPAIANHSYPHIDAKGDYDGYSLCTEKYYPTLPFSRPPVPYGKQTKQAALWTEIGHKQVRGQLTEGRFLVFQRGSGVHRYAFAFNDKHKKLIYTSKYAHPENVDLELSDESQRFYVVQVGNEFSHNFYIKSASGYYLHYSGHFYKTQEEASIFTIAYDRQWGYLIMHEGQFLCTKTQSGVAGLCKDAQHFNIFSVSY</sequence>
<dbReference type="Pfam" id="PF04185">
    <property type="entry name" value="Phosphoesterase"/>
    <property type="match status" value="1"/>
</dbReference>
<dbReference type="EMBL" id="JARPMG010000002">
    <property type="protein sequence ID" value="KAJ8102739.1"/>
    <property type="molecule type" value="Genomic_DNA"/>
</dbReference>
<dbReference type="CDD" id="cd16014">
    <property type="entry name" value="PLC"/>
    <property type="match status" value="1"/>
</dbReference>
<reference evidence="3" key="1">
    <citation type="submission" date="2023-03" db="EMBL/GenBank/DDBJ databases">
        <title>Near-Complete genome sequence of Lipomyces tetrasporous NRRL Y-64009, an oleaginous yeast capable of growing on lignocellulosic hydrolysates.</title>
        <authorList>
            <consortium name="Lawrence Berkeley National Laboratory"/>
            <person name="Jagtap S.S."/>
            <person name="Liu J.-J."/>
            <person name="Walukiewicz H.E."/>
            <person name="Pangilinan J."/>
            <person name="Lipzen A."/>
            <person name="Ahrendt S."/>
            <person name="Koriabine M."/>
            <person name="Cobaugh K."/>
            <person name="Salamov A."/>
            <person name="Yoshinaga Y."/>
            <person name="Ng V."/>
            <person name="Daum C."/>
            <person name="Grigoriev I.V."/>
            <person name="Slininger P.J."/>
            <person name="Dien B.S."/>
            <person name="Jin Y.-S."/>
            <person name="Rao C.V."/>
        </authorList>
    </citation>
    <scope>NUCLEOTIDE SEQUENCE</scope>
    <source>
        <strain evidence="3">NRRL Y-64009</strain>
    </source>
</reference>
<keyword evidence="4" id="KW-1185">Reference proteome</keyword>
<comment type="caution">
    <text evidence="3">The sequence shown here is derived from an EMBL/GenBank/DDBJ whole genome shotgun (WGS) entry which is preliminary data.</text>
</comment>
<proteinExistence type="predicted"/>
<name>A0AAD7QWF2_9ASCO</name>
<dbReference type="PANTHER" id="PTHR31956:SF1">
    <property type="entry name" value="NON-SPECIFIC PHOSPHOLIPASE C1"/>
    <property type="match status" value="1"/>
</dbReference>
<dbReference type="Gene3D" id="3.40.720.10">
    <property type="entry name" value="Alkaline Phosphatase, subunit A"/>
    <property type="match status" value="2"/>
</dbReference>
<keyword evidence="1" id="KW-0378">Hydrolase</keyword>
<evidence type="ECO:0000313" key="4">
    <source>
        <dbReference type="Proteomes" id="UP001217417"/>
    </source>
</evidence>
<dbReference type="GO" id="GO:0042578">
    <property type="term" value="F:phosphoric ester hydrolase activity"/>
    <property type="evidence" value="ECO:0007669"/>
    <property type="project" value="UniProtKB-ARBA"/>
</dbReference>
<feature type="chain" id="PRO_5041919720" evidence="2">
    <location>
        <begin position="21"/>
        <end position="641"/>
    </location>
</feature>
<dbReference type="GO" id="GO:0019637">
    <property type="term" value="P:organophosphate metabolic process"/>
    <property type="evidence" value="ECO:0007669"/>
    <property type="project" value="UniProtKB-ARBA"/>
</dbReference>
<feature type="signal peptide" evidence="2">
    <location>
        <begin position="1"/>
        <end position="20"/>
    </location>
</feature>
<keyword evidence="2" id="KW-0732">Signal</keyword>
<evidence type="ECO:0000313" key="3">
    <source>
        <dbReference type="EMBL" id="KAJ8102739.1"/>
    </source>
</evidence>
<dbReference type="Proteomes" id="UP001217417">
    <property type="component" value="Unassembled WGS sequence"/>
</dbReference>
<dbReference type="AlphaFoldDB" id="A0AAD7QWF2"/>
<organism evidence="3 4">
    <name type="scientific">Lipomyces tetrasporus</name>
    <dbReference type="NCBI Taxonomy" id="54092"/>
    <lineage>
        <taxon>Eukaryota</taxon>
        <taxon>Fungi</taxon>
        <taxon>Dikarya</taxon>
        <taxon>Ascomycota</taxon>
        <taxon>Saccharomycotina</taxon>
        <taxon>Lipomycetes</taxon>
        <taxon>Lipomycetales</taxon>
        <taxon>Lipomycetaceae</taxon>
        <taxon>Lipomyces</taxon>
    </lineage>
</organism>
<dbReference type="RefSeq" id="XP_056046189.1">
    <property type="nucleotide sequence ID" value="XM_056184907.1"/>
</dbReference>
<accession>A0AAD7QWF2</accession>
<dbReference type="PANTHER" id="PTHR31956">
    <property type="entry name" value="NON-SPECIFIC PHOSPHOLIPASE C4-RELATED"/>
    <property type="match status" value="1"/>
</dbReference>
<gene>
    <name evidence="3" type="ORF">POJ06DRAFT_193284</name>
</gene>
<dbReference type="InterPro" id="IPR007312">
    <property type="entry name" value="Phosphoesterase"/>
</dbReference>
<protein>
    <submittedName>
        <fullName evidence="3">Phosphoesterase family-domain-containing protein</fullName>
    </submittedName>
</protein>
<dbReference type="InterPro" id="IPR017850">
    <property type="entry name" value="Alkaline_phosphatase_core_sf"/>
</dbReference>
<evidence type="ECO:0000256" key="1">
    <source>
        <dbReference type="ARBA" id="ARBA00022801"/>
    </source>
</evidence>
<evidence type="ECO:0000256" key="2">
    <source>
        <dbReference type="SAM" id="SignalP"/>
    </source>
</evidence>
<dbReference type="GeneID" id="80880073"/>